<evidence type="ECO:0000256" key="6">
    <source>
        <dbReference type="SAM" id="Phobius"/>
    </source>
</evidence>
<keyword evidence="3 6" id="KW-1133">Transmembrane helix</keyword>
<feature type="domain" description="RDD" evidence="7">
    <location>
        <begin position="158"/>
        <end position="279"/>
    </location>
</feature>
<evidence type="ECO:0000313" key="9">
    <source>
        <dbReference type="Proteomes" id="UP000427071"/>
    </source>
</evidence>
<feature type="transmembrane region" description="Helical" evidence="6">
    <location>
        <begin position="185"/>
        <end position="202"/>
    </location>
</feature>
<sequence length="292" mass="31638">MNLYQEFHLDPNEDCSAQGVKLAALEVRLQQLGHPENSPEIQRLRMAYGILAHPEIRTLYDDAVRINRPVTPHELEYLADFGSWPLVTPPANPFAASPQAQQQPQPRPQAYYQQPPTVNPFVQPVQPQQAAPLPMQAAAYPAAMPIQLPVQSNYPTGAARVGMTLLDGCLTAAIGIGMAGITDEYLVSSIFSALLLIGYYVGCEVQFGATPAKLLFGYTVRDVATGNHLSWGQSAQRNWWRLVSVVPLLGSVISAIAAIVYVMSFTPDGRQGSHDRLAGAEVAKKGSPPSVP</sequence>
<proteinExistence type="predicted"/>
<keyword evidence="4 6" id="KW-0472">Membrane</keyword>
<evidence type="ECO:0000256" key="4">
    <source>
        <dbReference type="ARBA" id="ARBA00023136"/>
    </source>
</evidence>
<evidence type="ECO:0000256" key="5">
    <source>
        <dbReference type="SAM" id="MobiDB-lite"/>
    </source>
</evidence>
<evidence type="ECO:0000256" key="2">
    <source>
        <dbReference type="ARBA" id="ARBA00022692"/>
    </source>
</evidence>
<reference evidence="9" key="1">
    <citation type="submission" date="2019-11" db="EMBL/GenBank/DDBJ databases">
        <title>Complete genome sequence of Corynebacterium kalinowskii 1959, a novel Corynebacterium species isolated from soil of a small paddock in Vilsendorf, Germany.</title>
        <authorList>
            <person name="Schaffert L."/>
            <person name="Ruwe M."/>
            <person name="Milse J."/>
            <person name="Hanuschka K."/>
            <person name="Ortseifen V."/>
            <person name="Droste J."/>
            <person name="Brandt D."/>
            <person name="Schlueter L."/>
            <person name="Kutter Y."/>
            <person name="Vinke S."/>
            <person name="Viehoefer P."/>
            <person name="Jacob L."/>
            <person name="Luebke N.-C."/>
            <person name="Schulte-Berndt E."/>
            <person name="Hain C."/>
            <person name="Linder M."/>
            <person name="Schmidt P."/>
            <person name="Wollenschlaeger L."/>
            <person name="Luttermann T."/>
            <person name="Thieme E."/>
            <person name="Hassa J."/>
            <person name="Haak M."/>
            <person name="Wittchen M."/>
            <person name="Mentz A."/>
            <person name="Persicke M."/>
            <person name="Busche T."/>
            <person name="Ruckert C."/>
        </authorList>
    </citation>
    <scope>NUCLEOTIDE SEQUENCE [LARGE SCALE GENOMIC DNA]</scope>
    <source>
        <strain evidence="9">1959</strain>
    </source>
</reference>
<protein>
    <submittedName>
        <fullName evidence="8">RDD family protein</fullName>
    </submittedName>
</protein>
<feature type="transmembrane region" description="Helical" evidence="6">
    <location>
        <begin position="239"/>
        <end position="263"/>
    </location>
</feature>
<comment type="subcellular location">
    <subcellularLocation>
        <location evidence="1">Membrane</location>
        <topology evidence="1">Multi-pass membrane protein</topology>
    </subcellularLocation>
</comment>
<dbReference type="InterPro" id="IPR010432">
    <property type="entry name" value="RDD"/>
</dbReference>
<feature type="compositionally biased region" description="Low complexity" evidence="5">
    <location>
        <begin position="93"/>
        <end position="111"/>
    </location>
</feature>
<dbReference type="EMBL" id="CP046452">
    <property type="protein sequence ID" value="QGU02756.1"/>
    <property type="molecule type" value="Genomic_DNA"/>
</dbReference>
<feature type="region of interest" description="Disordered" evidence="5">
    <location>
        <begin position="92"/>
        <end position="111"/>
    </location>
</feature>
<gene>
    <name evidence="8" type="ORF">CKALI_09505</name>
</gene>
<dbReference type="KEGG" id="ckw:CKALI_09505"/>
<dbReference type="RefSeq" id="WP_156193107.1">
    <property type="nucleotide sequence ID" value="NZ_CP046452.1"/>
</dbReference>
<organism evidence="8 9">
    <name type="scientific">Corynebacterium kalinowskii</name>
    <dbReference type="NCBI Taxonomy" id="2675216"/>
    <lineage>
        <taxon>Bacteria</taxon>
        <taxon>Bacillati</taxon>
        <taxon>Actinomycetota</taxon>
        <taxon>Actinomycetes</taxon>
        <taxon>Mycobacteriales</taxon>
        <taxon>Corynebacteriaceae</taxon>
        <taxon>Corynebacterium</taxon>
    </lineage>
</organism>
<dbReference type="Pfam" id="PF06271">
    <property type="entry name" value="RDD"/>
    <property type="match status" value="1"/>
</dbReference>
<evidence type="ECO:0000259" key="7">
    <source>
        <dbReference type="Pfam" id="PF06271"/>
    </source>
</evidence>
<evidence type="ECO:0000256" key="3">
    <source>
        <dbReference type="ARBA" id="ARBA00022989"/>
    </source>
</evidence>
<dbReference type="AlphaFoldDB" id="A0A6B8VVP0"/>
<name>A0A6B8VVP0_9CORY</name>
<dbReference type="Proteomes" id="UP000427071">
    <property type="component" value="Chromosome"/>
</dbReference>
<evidence type="ECO:0000313" key="8">
    <source>
        <dbReference type="EMBL" id="QGU02756.1"/>
    </source>
</evidence>
<dbReference type="GO" id="GO:0016020">
    <property type="term" value="C:membrane"/>
    <property type="evidence" value="ECO:0007669"/>
    <property type="project" value="UniProtKB-SubCell"/>
</dbReference>
<keyword evidence="9" id="KW-1185">Reference proteome</keyword>
<evidence type="ECO:0000256" key="1">
    <source>
        <dbReference type="ARBA" id="ARBA00004141"/>
    </source>
</evidence>
<accession>A0A6B8VVP0</accession>
<keyword evidence="2 6" id="KW-0812">Transmembrane</keyword>